<dbReference type="InterPro" id="IPR011990">
    <property type="entry name" value="TPR-like_helical_dom_sf"/>
</dbReference>
<dbReference type="EMBL" id="JACEFB010000021">
    <property type="protein sequence ID" value="MBA2227866.1"/>
    <property type="molecule type" value="Genomic_DNA"/>
</dbReference>
<dbReference type="AlphaFoldDB" id="A0A7V8VH59"/>
<keyword evidence="3" id="KW-1185">Reference proteome</keyword>
<evidence type="ECO:0000313" key="2">
    <source>
        <dbReference type="EMBL" id="MBA2227866.1"/>
    </source>
</evidence>
<evidence type="ECO:0000256" key="1">
    <source>
        <dbReference type="SAM" id="Phobius"/>
    </source>
</evidence>
<sequence length="786" mass="88466">MARIGELAVTWHEAKSGRMTLGQIWQIPVFLLGVAVFTAAHLGWLPSWTEDEASAYGRLVEQLQEACQRVTPDREEIRTLVEALAARGDPPAQWEQQGRYALGSGYVRLAELTGDETEAQSYWQAALKQLEQVQAEALDPSERPRWTFRLTKARAAAQQQPPPAEGDIRVWIAVLAAVPYGEDAGDAGRLQAELALRLSPPDWPTAREGLTKYLLGAGLATPPPSLARAKLKLGELLVRRKDWAQARKWLEQIGPEAAVAVQASGRFLLAQVKIAEDDWQGAARDLELLRGLSGIDPSLRRRAAYHLAWCKQQMREYHAALSLYEEAAGGEPPESQAAALRLAELLLKEPTSERRRRAVPYLQQATRGLSGPQSWRNPFLRLNEAVPIFELAAGVLTEDGQFEAALSVVEAYRPLCQQGREREKRAEVLSAWVEALQRRGEPLAERAMAAAQEYEQLAGVSAPSAQQGEWLRRAALLYRQAGQLPLAIATLRRAVRLPDLPESLAGTLWAELAETLIAAEQPLPDILQAFNEALASSGPAATRVRYRLARRFIDSRDNRLRPLALALFEQIATQQTLSETERDYHERALIELAHDHIRAGRFAEAEVWLRKQIALYPAGPEAPLARLLLGICLVQRSTAPPPLQPDPSAAQRLREEAAQLFRQVIDEMERHHQRHGQLDERQAWLRLQAHLRLLQTYLLLNTPKSLNELLFEADRLREHHRGTVEELIILSLMYHAFKLKGDPVRERQIRDQMKELFDRLPPDAFPASSGEYSRSYWQKVWFASER</sequence>
<feature type="transmembrane region" description="Helical" evidence="1">
    <location>
        <begin position="24"/>
        <end position="44"/>
    </location>
</feature>
<organism evidence="2 3">
    <name type="scientific">Thermogemmata fonticola</name>
    <dbReference type="NCBI Taxonomy" id="2755323"/>
    <lineage>
        <taxon>Bacteria</taxon>
        <taxon>Pseudomonadati</taxon>
        <taxon>Planctomycetota</taxon>
        <taxon>Planctomycetia</taxon>
        <taxon>Gemmatales</taxon>
        <taxon>Gemmataceae</taxon>
        <taxon>Thermogemmata</taxon>
    </lineage>
</organism>
<protein>
    <recommendedName>
        <fullName evidence="4">Tetratricopeptide repeat protein</fullName>
    </recommendedName>
</protein>
<dbReference type="RefSeq" id="WP_194539731.1">
    <property type="nucleotide sequence ID" value="NZ_JACEFB010000021.1"/>
</dbReference>
<evidence type="ECO:0000313" key="3">
    <source>
        <dbReference type="Proteomes" id="UP000542342"/>
    </source>
</evidence>
<reference evidence="2 3" key="1">
    <citation type="submission" date="2020-07" db="EMBL/GenBank/DDBJ databases">
        <title>Thermogemmata thermophila gen. nov., sp. nov., a novel moderate thermophilic planctomycete from a Kamchatka hot spring.</title>
        <authorList>
            <person name="Elcheninov A.G."/>
            <person name="Podosokorskaya O.A."/>
            <person name="Kovaleva O.L."/>
            <person name="Novikov A."/>
            <person name="Bonch-Osmolovskaya E.A."/>
            <person name="Toshchakov S.V."/>
            <person name="Kublanov I.V."/>
        </authorList>
    </citation>
    <scope>NUCLEOTIDE SEQUENCE [LARGE SCALE GENOMIC DNA]</scope>
    <source>
        <strain evidence="2 3">2918</strain>
    </source>
</reference>
<dbReference type="SUPFAM" id="SSF48452">
    <property type="entry name" value="TPR-like"/>
    <property type="match status" value="2"/>
</dbReference>
<dbReference type="Proteomes" id="UP000542342">
    <property type="component" value="Unassembled WGS sequence"/>
</dbReference>
<keyword evidence="1" id="KW-0812">Transmembrane</keyword>
<dbReference type="Gene3D" id="1.25.40.10">
    <property type="entry name" value="Tetratricopeptide repeat domain"/>
    <property type="match status" value="2"/>
</dbReference>
<comment type="caution">
    <text evidence="2">The sequence shown here is derived from an EMBL/GenBank/DDBJ whole genome shotgun (WGS) entry which is preliminary data.</text>
</comment>
<evidence type="ECO:0008006" key="4">
    <source>
        <dbReference type="Google" id="ProtNLM"/>
    </source>
</evidence>
<proteinExistence type="predicted"/>
<keyword evidence="1" id="KW-0472">Membrane</keyword>
<accession>A0A7V8VH59</accession>
<keyword evidence="1" id="KW-1133">Transmembrane helix</keyword>
<gene>
    <name evidence="2" type="ORF">H0921_17030</name>
</gene>
<name>A0A7V8VH59_9BACT</name>